<reference evidence="1 2" key="1">
    <citation type="submission" date="2023-11" db="EMBL/GenBank/DDBJ databases">
        <title>Novel species in genus Nocardioides.</title>
        <authorList>
            <person name="Zhou H."/>
        </authorList>
    </citation>
    <scope>NUCLEOTIDE SEQUENCE [LARGE SCALE GENOMIC DNA]</scope>
    <source>
        <strain evidence="1 2">S-58</strain>
    </source>
</reference>
<proteinExistence type="predicted"/>
<sequence length="229" mass="24793">MAVNEGAAARVRHAMVDAPGSLGARMRARRWELVEQSFPDLATMSVLDLGGTVESWRRAPVRPKDVTVLNLFEPGESDDASLLPVTGDACRAREALAAAGAPTSYDVVFSNSLLEHVGGHAQRVALAAEVHALAPRFWVQTPYRYFPVEPHWLFPGLQFLPMAARARLAARWPLAHSRPESRSAAMSEVQWTELVGVAELRAYFPGARVHHERVAGVTKSLVAVGGGAS</sequence>
<dbReference type="RefSeq" id="WP_322423039.1">
    <property type="nucleotide sequence ID" value="NZ_CP141058.1"/>
</dbReference>
<comment type="caution">
    <text evidence="1">The sequence shown here is derived from an EMBL/GenBank/DDBJ whole genome shotgun (WGS) entry which is preliminary data.</text>
</comment>
<evidence type="ECO:0000313" key="2">
    <source>
        <dbReference type="Proteomes" id="UP001291999"/>
    </source>
</evidence>
<dbReference type="EMBL" id="JAXQPW010000001">
    <property type="protein sequence ID" value="MDZ5660546.1"/>
    <property type="molecule type" value="Genomic_DNA"/>
</dbReference>
<dbReference type="Proteomes" id="UP001291999">
    <property type="component" value="Unassembled WGS sequence"/>
</dbReference>
<gene>
    <name evidence="1" type="ORF">SFC79_02115</name>
</gene>
<dbReference type="SUPFAM" id="SSF53335">
    <property type="entry name" value="S-adenosyl-L-methionine-dependent methyltransferases"/>
    <property type="match status" value="1"/>
</dbReference>
<name>A0ABU5K6F1_9ACTN</name>
<protein>
    <recommendedName>
        <fullName evidence="3">Methyltransferase type 11</fullName>
    </recommendedName>
</protein>
<dbReference type="InterPro" id="IPR029063">
    <property type="entry name" value="SAM-dependent_MTases_sf"/>
</dbReference>
<organism evidence="1 2">
    <name type="scientific">Nocardioides renjunii</name>
    <dbReference type="NCBI Taxonomy" id="3095075"/>
    <lineage>
        <taxon>Bacteria</taxon>
        <taxon>Bacillati</taxon>
        <taxon>Actinomycetota</taxon>
        <taxon>Actinomycetes</taxon>
        <taxon>Propionibacteriales</taxon>
        <taxon>Nocardioidaceae</taxon>
        <taxon>Nocardioides</taxon>
    </lineage>
</organism>
<keyword evidence="2" id="KW-1185">Reference proteome</keyword>
<evidence type="ECO:0000313" key="1">
    <source>
        <dbReference type="EMBL" id="MDZ5660546.1"/>
    </source>
</evidence>
<evidence type="ECO:0008006" key="3">
    <source>
        <dbReference type="Google" id="ProtNLM"/>
    </source>
</evidence>
<accession>A0ABU5K6F1</accession>